<keyword evidence="2" id="KW-1185">Reference proteome</keyword>
<organism evidence="1 2">
    <name type="scientific">Muribaculum caecicola</name>
    <dbReference type="NCBI Taxonomy" id="3038144"/>
    <lineage>
        <taxon>Bacteria</taxon>
        <taxon>Pseudomonadati</taxon>
        <taxon>Bacteroidota</taxon>
        <taxon>Bacteroidia</taxon>
        <taxon>Bacteroidales</taxon>
        <taxon>Muribaculaceae</taxon>
        <taxon>Muribaculum</taxon>
    </lineage>
</organism>
<dbReference type="EMBL" id="SSTG01000019">
    <property type="protein sequence ID" value="THG54419.1"/>
    <property type="molecule type" value="Genomic_DNA"/>
</dbReference>
<sequence length="179" mass="20396">MKNVIILLLSLLAFASCSDKEKEFLTATPIYSVIIQVTDSDGNDLLDMNNENCVLDTEYLRMGLMTDPLRTDSYSVEFNVTETGSAYGTVNEKLTENIAIGELMIYHKLDKYSIRVWVPGFWSTIYHQFKITWRDGAGSDVIKMEMGDYGLKSEFMVVNGVELEQIKKGSHMYKYTIVK</sequence>
<comment type="caution">
    <text evidence="1">The sequence shown here is derived from an EMBL/GenBank/DDBJ whole genome shotgun (WGS) entry which is preliminary data.</text>
</comment>
<accession>A0AC61S7S6</accession>
<gene>
    <name evidence="1" type="ORF">E5990_02835</name>
</gene>
<name>A0AC61S7S6_9BACT</name>
<proteinExistence type="predicted"/>
<evidence type="ECO:0000313" key="1">
    <source>
        <dbReference type="EMBL" id="THG54419.1"/>
    </source>
</evidence>
<reference evidence="1" key="1">
    <citation type="submission" date="2019-04" db="EMBL/GenBank/DDBJ databases">
        <title>Microbes associate with the intestines of laboratory mice.</title>
        <authorList>
            <person name="Navarre W."/>
            <person name="Wong E."/>
            <person name="Huang K.C."/>
            <person name="Tropini C."/>
            <person name="Ng K."/>
            <person name="Yu B."/>
        </authorList>
    </citation>
    <scope>NUCLEOTIDE SEQUENCE</scope>
    <source>
        <strain evidence="1">NM86_A22</strain>
    </source>
</reference>
<evidence type="ECO:0000313" key="2">
    <source>
        <dbReference type="Proteomes" id="UP000305401"/>
    </source>
</evidence>
<protein>
    <submittedName>
        <fullName evidence="1">Uncharacterized protein</fullName>
    </submittedName>
</protein>
<dbReference type="Proteomes" id="UP000305401">
    <property type="component" value="Unassembled WGS sequence"/>
</dbReference>